<name>A0A1B0BVB7_9MUSC</name>
<evidence type="ECO:0000313" key="2">
    <source>
        <dbReference type="EnsemblMetazoa" id="GPPI041577-PA"/>
    </source>
</evidence>
<proteinExistence type="predicted"/>
<feature type="transmembrane region" description="Helical" evidence="1">
    <location>
        <begin position="53"/>
        <end position="72"/>
    </location>
</feature>
<dbReference type="EnsemblMetazoa" id="GPPI041577-RA">
    <property type="protein sequence ID" value="GPPI041577-PA"/>
    <property type="gene ID" value="GPPI041577"/>
</dbReference>
<evidence type="ECO:0000313" key="3">
    <source>
        <dbReference type="Proteomes" id="UP000092460"/>
    </source>
</evidence>
<reference evidence="2" key="2">
    <citation type="submission" date="2020-05" db="UniProtKB">
        <authorList>
            <consortium name="EnsemblMetazoa"/>
        </authorList>
    </citation>
    <scope>IDENTIFICATION</scope>
    <source>
        <strain evidence="2">IAEA</strain>
    </source>
</reference>
<keyword evidence="1" id="KW-0812">Transmembrane</keyword>
<keyword evidence="1" id="KW-1133">Transmembrane helix</keyword>
<dbReference type="VEuPathDB" id="VectorBase:GPPI041577"/>
<keyword evidence="3" id="KW-1185">Reference proteome</keyword>
<dbReference type="Proteomes" id="UP000092460">
    <property type="component" value="Unassembled WGS sequence"/>
</dbReference>
<dbReference type="EMBL" id="JXJN01021173">
    <property type="status" value="NOT_ANNOTATED_CDS"/>
    <property type="molecule type" value="Genomic_DNA"/>
</dbReference>
<protein>
    <submittedName>
        <fullName evidence="2">Uncharacterized protein</fullName>
    </submittedName>
</protein>
<sequence>MTDFNRKLTVRDSAVEPAAHYASCAVIFTNLLNMKRVTKAALVKMHNKSGEKLARSCTYPHIFVFATGILIFD</sequence>
<reference evidence="3" key="1">
    <citation type="submission" date="2015-01" db="EMBL/GenBank/DDBJ databases">
        <authorList>
            <person name="Aksoy S."/>
            <person name="Warren W."/>
            <person name="Wilson R.K."/>
        </authorList>
    </citation>
    <scope>NUCLEOTIDE SEQUENCE [LARGE SCALE GENOMIC DNA]</scope>
    <source>
        <strain evidence="3">IAEA</strain>
    </source>
</reference>
<keyword evidence="1" id="KW-0472">Membrane</keyword>
<accession>A0A1B0BVB7</accession>
<dbReference type="AlphaFoldDB" id="A0A1B0BVB7"/>
<organism evidence="2 3">
    <name type="scientific">Glossina palpalis gambiensis</name>
    <dbReference type="NCBI Taxonomy" id="67801"/>
    <lineage>
        <taxon>Eukaryota</taxon>
        <taxon>Metazoa</taxon>
        <taxon>Ecdysozoa</taxon>
        <taxon>Arthropoda</taxon>
        <taxon>Hexapoda</taxon>
        <taxon>Insecta</taxon>
        <taxon>Pterygota</taxon>
        <taxon>Neoptera</taxon>
        <taxon>Endopterygota</taxon>
        <taxon>Diptera</taxon>
        <taxon>Brachycera</taxon>
        <taxon>Muscomorpha</taxon>
        <taxon>Hippoboscoidea</taxon>
        <taxon>Glossinidae</taxon>
        <taxon>Glossina</taxon>
    </lineage>
</organism>
<evidence type="ECO:0000256" key="1">
    <source>
        <dbReference type="SAM" id="Phobius"/>
    </source>
</evidence>
<feature type="transmembrane region" description="Helical" evidence="1">
    <location>
        <begin position="14"/>
        <end position="32"/>
    </location>
</feature>